<comment type="caution">
    <text evidence="1">The sequence shown here is derived from an EMBL/GenBank/DDBJ whole genome shotgun (WGS) entry which is preliminary data.</text>
</comment>
<accession>A0A9D7IGH6</accession>
<evidence type="ECO:0000313" key="1">
    <source>
        <dbReference type="EMBL" id="MBK7421879.1"/>
    </source>
</evidence>
<dbReference type="Proteomes" id="UP000886602">
    <property type="component" value="Unassembled WGS sequence"/>
</dbReference>
<gene>
    <name evidence="1" type="ORF">IPJ48_01585</name>
</gene>
<evidence type="ECO:0000313" key="2">
    <source>
        <dbReference type="Proteomes" id="UP000886602"/>
    </source>
</evidence>
<organism evidence="1 2">
    <name type="scientific">Candidatus Propionivibrio dominans</name>
    <dbReference type="NCBI Taxonomy" id="2954373"/>
    <lineage>
        <taxon>Bacteria</taxon>
        <taxon>Pseudomonadati</taxon>
        <taxon>Pseudomonadota</taxon>
        <taxon>Betaproteobacteria</taxon>
        <taxon>Rhodocyclales</taxon>
        <taxon>Rhodocyclaceae</taxon>
        <taxon>Propionivibrio</taxon>
    </lineage>
</organism>
<sequence length="75" mass="8511">MCASDVTAIDLFNHLLEIDMDSVHKNFAMNLHAEEDFLKRALRDFRVEERDVSDVELAHLFPDVSKDGEPLPVAA</sequence>
<reference evidence="1" key="1">
    <citation type="submission" date="2020-10" db="EMBL/GenBank/DDBJ databases">
        <title>Connecting structure to function with the recovery of over 1000 high-quality activated sludge metagenome-assembled genomes encoding full-length rRNA genes using long-read sequencing.</title>
        <authorList>
            <person name="Singleton C.M."/>
            <person name="Petriglieri F."/>
            <person name="Kristensen J.M."/>
            <person name="Kirkegaard R.H."/>
            <person name="Michaelsen T.Y."/>
            <person name="Andersen M.H."/>
            <person name="Karst S.M."/>
            <person name="Dueholm M.S."/>
            <person name="Nielsen P.H."/>
            <person name="Albertsen M."/>
        </authorList>
    </citation>
    <scope>NUCLEOTIDE SEQUENCE</scope>
    <source>
        <strain evidence="1">EsbW_18-Q3-R4-48_MAXAC.044</strain>
    </source>
</reference>
<dbReference type="AlphaFoldDB" id="A0A9D7IGH6"/>
<name>A0A9D7IGH6_9RHOO</name>
<proteinExistence type="predicted"/>
<dbReference type="EMBL" id="JADJNC010000003">
    <property type="protein sequence ID" value="MBK7421879.1"/>
    <property type="molecule type" value="Genomic_DNA"/>
</dbReference>
<protein>
    <submittedName>
        <fullName evidence="1">Uncharacterized protein</fullName>
    </submittedName>
</protein>